<protein>
    <recommendedName>
        <fullName evidence="3">Ribosome hibernation promoting factor</fullName>
    </recommendedName>
</protein>
<proteinExistence type="predicted"/>
<dbReference type="Proteomes" id="UP000247565">
    <property type="component" value="Unassembled WGS sequence"/>
</dbReference>
<evidence type="ECO:0000259" key="4">
    <source>
        <dbReference type="Pfam" id="PF16321"/>
    </source>
</evidence>
<dbReference type="Pfam" id="PF02482">
    <property type="entry name" value="Ribosomal_S30AE"/>
    <property type="match status" value="1"/>
</dbReference>
<dbReference type="GO" id="GO:0045900">
    <property type="term" value="P:negative regulation of translational elongation"/>
    <property type="evidence" value="ECO:0007669"/>
    <property type="project" value="TreeGrafter"/>
</dbReference>
<dbReference type="OrthoDB" id="9794975at2"/>
<dbReference type="PANTHER" id="PTHR33231:SF1">
    <property type="entry name" value="30S RIBOSOMAL PROTEIN"/>
    <property type="match status" value="1"/>
</dbReference>
<dbReference type="InterPro" id="IPR038416">
    <property type="entry name" value="Ribosom_S30AE_C_sf"/>
</dbReference>
<dbReference type="PANTHER" id="PTHR33231">
    <property type="entry name" value="30S RIBOSOMAL PROTEIN"/>
    <property type="match status" value="1"/>
</dbReference>
<organism evidence="5 6">
    <name type="scientific">Commensalibacter melissae</name>
    <dbReference type="NCBI Taxonomy" id="2070537"/>
    <lineage>
        <taxon>Bacteria</taxon>
        <taxon>Pseudomonadati</taxon>
        <taxon>Pseudomonadota</taxon>
        <taxon>Alphaproteobacteria</taxon>
        <taxon>Acetobacterales</taxon>
        <taxon>Acetobacteraceae</taxon>
    </lineage>
</organism>
<dbReference type="SUPFAM" id="SSF69754">
    <property type="entry name" value="Ribosome binding protein Y (YfiA homologue)"/>
    <property type="match status" value="1"/>
</dbReference>
<evidence type="ECO:0000313" key="5">
    <source>
        <dbReference type="EMBL" id="PXZ01612.1"/>
    </source>
</evidence>
<dbReference type="GO" id="GO:0043024">
    <property type="term" value="F:ribosomal small subunit binding"/>
    <property type="evidence" value="ECO:0007669"/>
    <property type="project" value="TreeGrafter"/>
</dbReference>
<dbReference type="EMBL" id="QGLT01000001">
    <property type="protein sequence ID" value="PXZ01612.1"/>
    <property type="molecule type" value="Genomic_DNA"/>
</dbReference>
<accession>A0A318MY28</accession>
<dbReference type="NCBIfam" id="TIGR00741">
    <property type="entry name" value="yfiA"/>
    <property type="match status" value="1"/>
</dbReference>
<keyword evidence="1" id="KW-0810">Translation regulation</keyword>
<evidence type="ECO:0000256" key="3">
    <source>
        <dbReference type="ARBA" id="ARBA00041148"/>
    </source>
</evidence>
<dbReference type="RefSeq" id="WP_110438131.1">
    <property type="nucleotide sequence ID" value="NZ_CP046393.1"/>
</dbReference>
<evidence type="ECO:0000256" key="1">
    <source>
        <dbReference type="ARBA" id="ARBA00022845"/>
    </source>
</evidence>
<evidence type="ECO:0000256" key="2">
    <source>
        <dbReference type="ARBA" id="ARBA00038695"/>
    </source>
</evidence>
<dbReference type="AlphaFoldDB" id="A0A318MY28"/>
<dbReference type="InterPro" id="IPR032528">
    <property type="entry name" value="Ribosom_S30AE_C"/>
</dbReference>
<comment type="subunit">
    <text evidence="2">Associates exclusively with 100S ribosomes, which are dimers of 70S ribosomes.</text>
</comment>
<reference evidence="5 6" key="1">
    <citation type="submission" date="2018-05" db="EMBL/GenBank/DDBJ databases">
        <title>Reference genomes for bee gut microbiota database.</title>
        <authorList>
            <person name="Ellegaard K.M."/>
        </authorList>
    </citation>
    <scope>NUCLEOTIDE SEQUENCE [LARGE SCALE GENOMIC DNA]</scope>
    <source>
        <strain evidence="5 6">ESL0284</strain>
    </source>
</reference>
<keyword evidence="6" id="KW-1185">Reference proteome</keyword>
<feature type="domain" description="Sigma 54 modulation/S30EA ribosomal protein C-terminal" evidence="4">
    <location>
        <begin position="130"/>
        <end position="179"/>
    </location>
</feature>
<sequence length="191" mass="22131">MDISIFGNKIDIPDWFRNKINQNLQEITQKYFKNIVDCSVTFNKSPSDYHCQIHIHASRSLSLRGEANADNVQESFNIALEHLHNRLKKYKGRLITKRDHAPPAHELFEGNQYIIDNDIPLETSVESQKDAKIIDKKTTHIDTLSLQDAIMVLDLSERPVLMFKNLDNNRINVIYKQNEDRIILLDSGMIS</sequence>
<dbReference type="Gene3D" id="3.30.505.50">
    <property type="entry name" value="Sigma 54 modulation/S30EA ribosomal protein, C-terminal domain"/>
    <property type="match status" value="1"/>
</dbReference>
<dbReference type="Pfam" id="PF16321">
    <property type="entry name" value="Ribosom_S30AE_C"/>
    <property type="match status" value="1"/>
</dbReference>
<comment type="caution">
    <text evidence="5">The sequence shown here is derived from an EMBL/GenBank/DDBJ whole genome shotgun (WGS) entry which is preliminary data.</text>
</comment>
<dbReference type="GO" id="GO:0022627">
    <property type="term" value="C:cytosolic small ribosomal subunit"/>
    <property type="evidence" value="ECO:0007669"/>
    <property type="project" value="TreeGrafter"/>
</dbReference>
<dbReference type="InterPro" id="IPR003489">
    <property type="entry name" value="RHF/RaiA"/>
</dbReference>
<name>A0A318MY28_9PROT</name>
<dbReference type="InterPro" id="IPR050574">
    <property type="entry name" value="HPF/YfiA_ribosome-assoc"/>
</dbReference>
<evidence type="ECO:0000313" key="6">
    <source>
        <dbReference type="Proteomes" id="UP000247565"/>
    </source>
</evidence>
<dbReference type="InterPro" id="IPR036567">
    <property type="entry name" value="RHF-like"/>
</dbReference>
<dbReference type="Gene3D" id="3.30.160.100">
    <property type="entry name" value="Ribosome hibernation promotion factor-like"/>
    <property type="match status" value="1"/>
</dbReference>
<gene>
    <name evidence="5" type="primary">raiA</name>
    <name evidence="5" type="ORF">DK869_00960</name>
</gene>